<dbReference type="AlphaFoldDB" id="A0A931GUW7"/>
<dbReference type="Pfam" id="PF09603">
    <property type="entry name" value="Fib_succ_major"/>
    <property type="match status" value="1"/>
</dbReference>
<dbReference type="NCBIfam" id="TIGR02145">
    <property type="entry name" value="Fib_succ_major"/>
    <property type="match status" value="1"/>
</dbReference>
<gene>
    <name evidence="2" type="ORF">I5907_06135</name>
</gene>
<dbReference type="Proteomes" id="UP000628448">
    <property type="component" value="Unassembled WGS sequence"/>
</dbReference>
<accession>A0A931GUW7</accession>
<evidence type="ECO:0000313" key="3">
    <source>
        <dbReference type="Proteomes" id="UP000628448"/>
    </source>
</evidence>
<keyword evidence="3" id="KW-1185">Reference proteome</keyword>
<name>A0A931GUW7_9BACT</name>
<protein>
    <submittedName>
        <fullName evidence="2">Fibrobacter succinogenes major paralogous domain-containing protein</fullName>
    </submittedName>
</protein>
<dbReference type="InterPro" id="IPR011871">
    <property type="entry name" value="Fib_succ_major"/>
</dbReference>
<feature type="domain" description="Fibrobacter succinogenes major paralogous" evidence="1">
    <location>
        <begin position="46"/>
        <end position="224"/>
    </location>
</feature>
<evidence type="ECO:0000313" key="2">
    <source>
        <dbReference type="EMBL" id="MBG9375805.1"/>
    </source>
</evidence>
<dbReference type="EMBL" id="JADWYR010000001">
    <property type="protein sequence ID" value="MBG9375805.1"/>
    <property type="molecule type" value="Genomic_DNA"/>
</dbReference>
<dbReference type="PROSITE" id="PS51257">
    <property type="entry name" value="PROKAR_LIPOPROTEIN"/>
    <property type="match status" value="1"/>
</dbReference>
<comment type="caution">
    <text evidence="2">The sequence shown here is derived from an EMBL/GenBank/DDBJ whole genome shotgun (WGS) entry which is preliminary data.</text>
</comment>
<sequence>MKTIFKAGIALSAILLVASCRKESIKEKTSLQSANQNELAVNTNQVKIGTQIWMKKDLTVSNYRNGDRIPQVKDPAKWASLTTGAWCWYNNDPRYGKLYNWYAVADPRGLAPEGWHVPGDAEWTALTVYLGGFEIAGGKMKETGTTHWLAPNAAATNSSGFTALPGGSRYYLGQFFDAGGYGYWWSSTQADSNAAFYRYLTYFYGAISGTTDYKTNGFSVRCIKD</sequence>
<dbReference type="RefSeq" id="WP_196989835.1">
    <property type="nucleotide sequence ID" value="NZ_JADWYR010000001.1"/>
</dbReference>
<evidence type="ECO:0000259" key="1">
    <source>
        <dbReference type="Pfam" id="PF09603"/>
    </source>
</evidence>
<proteinExistence type="predicted"/>
<organism evidence="2 3">
    <name type="scientific">Panacibacter microcysteis</name>
    <dbReference type="NCBI Taxonomy" id="2793269"/>
    <lineage>
        <taxon>Bacteria</taxon>
        <taxon>Pseudomonadati</taxon>
        <taxon>Bacteroidota</taxon>
        <taxon>Chitinophagia</taxon>
        <taxon>Chitinophagales</taxon>
        <taxon>Chitinophagaceae</taxon>
        <taxon>Panacibacter</taxon>
    </lineage>
</organism>
<reference evidence="2" key="1">
    <citation type="submission" date="2020-11" db="EMBL/GenBank/DDBJ databases">
        <title>Bacterial whole genome sequence for Panacibacter sp. DH6.</title>
        <authorList>
            <person name="Le V."/>
            <person name="Ko S."/>
            <person name="Ahn C.-Y."/>
            <person name="Oh H.-M."/>
        </authorList>
    </citation>
    <scope>NUCLEOTIDE SEQUENCE</scope>
    <source>
        <strain evidence="2">DH6</strain>
    </source>
</reference>